<dbReference type="InterPro" id="IPR036388">
    <property type="entry name" value="WH-like_DNA-bd_sf"/>
</dbReference>
<comment type="caution">
    <text evidence="6">The sequence shown here is derived from an EMBL/GenBank/DDBJ whole genome shotgun (WGS) entry which is preliminary data.</text>
</comment>
<accession>A0ABT6KTD4</accession>
<dbReference type="Pfam" id="PF00891">
    <property type="entry name" value="Methyltransf_2"/>
    <property type="match status" value="1"/>
</dbReference>
<name>A0ABT6KTD4_9MYCO</name>
<keyword evidence="3" id="KW-0949">S-adenosyl-L-methionine</keyword>
<dbReference type="PROSITE" id="PS51683">
    <property type="entry name" value="SAM_OMT_II"/>
    <property type="match status" value="1"/>
</dbReference>
<evidence type="ECO:0000313" key="6">
    <source>
        <dbReference type="EMBL" id="MDH6193531.1"/>
    </source>
</evidence>
<dbReference type="PIRSF" id="PIRSF005739">
    <property type="entry name" value="O-mtase"/>
    <property type="match status" value="1"/>
</dbReference>
<dbReference type="Proteomes" id="UP001160130">
    <property type="component" value="Unassembled WGS sequence"/>
</dbReference>
<reference evidence="6 7" key="1">
    <citation type="submission" date="2023-04" db="EMBL/GenBank/DDBJ databases">
        <title>Forest soil microbial communities from Buena Vista Peninsula, Colon Province, Panama.</title>
        <authorList>
            <person name="Bouskill N."/>
        </authorList>
    </citation>
    <scope>NUCLEOTIDE SEQUENCE [LARGE SCALE GENOMIC DNA]</scope>
    <source>
        <strain evidence="6 7">AC80</strain>
    </source>
</reference>
<protein>
    <recommendedName>
        <fullName evidence="8">Hydroxyneurosporene methyltransferase</fullName>
    </recommendedName>
</protein>
<dbReference type="EMBL" id="JARXVE010000001">
    <property type="protein sequence ID" value="MDH6193531.1"/>
    <property type="molecule type" value="Genomic_DNA"/>
</dbReference>
<evidence type="ECO:0000313" key="7">
    <source>
        <dbReference type="Proteomes" id="UP001160130"/>
    </source>
</evidence>
<feature type="domain" description="O-methyltransferase dimerisation" evidence="5">
    <location>
        <begin position="48"/>
        <end position="125"/>
    </location>
</feature>
<evidence type="ECO:0000256" key="3">
    <source>
        <dbReference type="ARBA" id="ARBA00022691"/>
    </source>
</evidence>
<dbReference type="InterPro" id="IPR012967">
    <property type="entry name" value="COMT_dimerisation"/>
</dbReference>
<keyword evidence="2" id="KW-0808">Transferase</keyword>
<dbReference type="Gene3D" id="1.10.10.10">
    <property type="entry name" value="Winged helix-like DNA-binding domain superfamily/Winged helix DNA-binding domain"/>
    <property type="match status" value="1"/>
</dbReference>
<dbReference type="InterPro" id="IPR001077">
    <property type="entry name" value="COMT_C"/>
</dbReference>
<gene>
    <name evidence="6" type="ORF">M2272_000152</name>
</gene>
<evidence type="ECO:0000256" key="1">
    <source>
        <dbReference type="ARBA" id="ARBA00022603"/>
    </source>
</evidence>
<dbReference type="InterPro" id="IPR029063">
    <property type="entry name" value="SAM-dependent_MTases_sf"/>
</dbReference>
<keyword evidence="1" id="KW-0489">Methyltransferase</keyword>
<evidence type="ECO:0000256" key="2">
    <source>
        <dbReference type="ARBA" id="ARBA00022679"/>
    </source>
</evidence>
<organism evidence="6 7">
    <name type="scientific">Mycolicibacterium frederiksbergense</name>
    <dbReference type="NCBI Taxonomy" id="117567"/>
    <lineage>
        <taxon>Bacteria</taxon>
        <taxon>Bacillati</taxon>
        <taxon>Actinomycetota</taxon>
        <taxon>Actinomycetes</taxon>
        <taxon>Mycobacteriales</taxon>
        <taxon>Mycobacteriaceae</taxon>
        <taxon>Mycolicibacterium</taxon>
    </lineage>
</organism>
<dbReference type="SUPFAM" id="SSF46785">
    <property type="entry name" value="Winged helix' DNA-binding domain"/>
    <property type="match status" value="1"/>
</dbReference>
<dbReference type="Pfam" id="PF08100">
    <property type="entry name" value="Dimerisation"/>
    <property type="match status" value="1"/>
</dbReference>
<dbReference type="CDD" id="cd02440">
    <property type="entry name" value="AdoMet_MTases"/>
    <property type="match status" value="1"/>
</dbReference>
<dbReference type="InterPro" id="IPR016461">
    <property type="entry name" value="COMT-like"/>
</dbReference>
<proteinExistence type="predicted"/>
<dbReference type="PANTHER" id="PTHR43712">
    <property type="entry name" value="PUTATIVE (AFU_ORTHOLOGUE AFUA_4G14580)-RELATED"/>
    <property type="match status" value="1"/>
</dbReference>
<keyword evidence="7" id="KW-1185">Reference proteome</keyword>
<evidence type="ECO:0000259" key="5">
    <source>
        <dbReference type="Pfam" id="PF08100"/>
    </source>
</evidence>
<feature type="domain" description="O-methyltransferase C-terminal" evidence="4">
    <location>
        <begin position="147"/>
        <end position="347"/>
    </location>
</feature>
<evidence type="ECO:0008006" key="8">
    <source>
        <dbReference type="Google" id="ProtNLM"/>
    </source>
</evidence>
<dbReference type="Gene3D" id="3.40.50.150">
    <property type="entry name" value="Vaccinia Virus protein VP39"/>
    <property type="match status" value="1"/>
</dbReference>
<dbReference type="PANTHER" id="PTHR43712:SF2">
    <property type="entry name" value="O-METHYLTRANSFERASE CICE"/>
    <property type="match status" value="1"/>
</dbReference>
<evidence type="ECO:0000259" key="4">
    <source>
        <dbReference type="Pfam" id="PF00891"/>
    </source>
</evidence>
<dbReference type="SUPFAM" id="SSF53335">
    <property type="entry name" value="S-adenosyl-L-methionine-dependent methyltransferases"/>
    <property type="match status" value="1"/>
</dbReference>
<sequence length="374" mass="40023">MMKPETATRPKPAATKTPPPVLISAINAFRGVLERLRQATVPSSVAVMELGFGAWQTQALYAAVRLGIVDALQDGPQTADDVAGRIGTNPAATYRLMRALASRSVFTLGRDGRFALTRTGRALVSDAPNSMAPMLAFIGSPMHWEHWGSLEHSVRTGATAVSKVRGKEFFDYLDTDAEFARVFNDAMTGVSTVAIENAVPTYDFSGMRRIVDVGGGHGALLAAVLQQAPEARGVLFDLPSVVADADETARCDVEGGSFFESVPTGGDAYLLKTVIHDWDDDQALQILRNVRGAIAPDGKLLLFEMVLPEGAPAHLGLLLDLEMLVSAGGRERTRREYTELLSRAGFRLTRVLPTPTPLAIIEAVPADPPGDTAC</sequence>
<dbReference type="InterPro" id="IPR036390">
    <property type="entry name" value="WH_DNA-bd_sf"/>
</dbReference>